<organism evidence="5 6">
    <name type="scientific">Discostella pseudostelligera</name>
    <dbReference type="NCBI Taxonomy" id="259834"/>
    <lineage>
        <taxon>Eukaryota</taxon>
        <taxon>Sar</taxon>
        <taxon>Stramenopiles</taxon>
        <taxon>Ochrophyta</taxon>
        <taxon>Bacillariophyta</taxon>
        <taxon>Coscinodiscophyceae</taxon>
        <taxon>Thalassiosirophycidae</taxon>
        <taxon>Stephanodiscales</taxon>
        <taxon>Stephanodiscaceae</taxon>
        <taxon>Discostella</taxon>
    </lineage>
</organism>
<protein>
    <recommendedName>
        <fullName evidence="4">Sulfotransferase domain-containing protein</fullName>
    </recommendedName>
</protein>
<evidence type="ECO:0000259" key="4">
    <source>
        <dbReference type="Pfam" id="PF00685"/>
    </source>
</evidence>
<dbReference type="InterPro" id="IPR027417">
    <property type="entry name" value="P-loop_NTPase"/>
</dbReference>
<evidence type="ECO:0000256" key="2">
    <source>
        <dbReference type="ARBA" id="ARBA00022679"/>
    </source>
</evidence>
<dbReference type="GO" id="GO:0016740">
    <property type="term" value="F:transferase activity"/>
    <property type="evidence" value="ECO:0007669"/>
    <property type="project" value="UniProtKB-KW"/>
</dbReference>
<name>A0ABD3M894_9STRA</name>
<keyword evidence="6" id="KW-1185">Reference proteome</keyword>
<dbReference type="Pfam" id="PF00685">
    <property type="entry name" value="Sulfotransfer_1"/>
    <property type="match status" value="3"/>
</dbReference>
<dbReference type="Gene3D" id="3.40.50.300">
    <property type="entry name" value="P-loop containing nucleotide triphosphate hydrolases"/>
    <property type="match status" value="2"/>
</dbReference>
<keyword evidence="2" id="KW-0808">Transferase</keyword>
<dbReference type="Proteomes" id="UP001530293">
    <property type="component" value="Unassembled WGS sequence"/>
</dbReference>
<feature type="domain" description="Sulfotransferase" evidence="4">
    <location>
        <begin position="22"/>
        <end position="148"/>
    </location>
</feature>
<dbReference type="AlphaFoldDB" id="A0ABD3M894"/>
<dbReference type="EMBL" id="JALLBG020000190">
    <property type="protein sequence ID" value="KAL3760234.1"/>
    <property type="molecule type" value="Genomic_DNA"/>
</dbReference>
<evidence type="ECO:0000256" key="1">
    <source>
        <dbReference type="ARBA" id="ARBA00005771"/>
    </source>
</evidence>
<accession>A0ABD3M894</accession>
<comment type="caution">
    <text evidence="5">The sequence shown here is derived from an EMBL/GenBank/DDBJ whole genome shotgun (WGS) entry which is preliminary data.</text>
</comment>
<dbReference type="PANTHER" id="PTHR11783">
    <property type="entry name" value="SULFOTRANSFERASE SULT"/>
    <property type="match status" value="1"/>
</dbReference>
<dbReference type="InterPro" id="IPR000863">
    <property type="entry name" value="Sulfotransferase_dom"/>
</dbReference>
<feature type="compositionally biased region" description="Low complexity" evidence="3">
    <location>
        <begin position="64"/>
        <end position="73"/>
    </location>
</feature>
<feature type="domain" description="Sulfotransferase" evidence="4">
    <location>
        <begin position="181"/>
        <end position="247"/>
    </location>
</feature>
<feature type="domain" description="Sulfotransferase" evidence="4">
    <location>
        <begin position="286"/>
        <end position="384"/>
    </location>
</feature>
<gene>
    <name evidence="5" type="ORF">ACHAWU_001744</name>
</gene>
<evidence type="ECO:0000313" key="5">
    <source>
        <dbReference type="EMBL" id="KAL3760234.1"/>
    </source>
</evidence>
<evidence type="ECO:0000313" key="6">
    <source>
        <dbReference type="Proteomes" id="UP001530293"/>
    </source>
</evidence>
<feature type="region of interest" description="Disordered" evidence="3">
    <location>
        <begin position="382"/>
        <end position="413"/>
    </location>
</feature>
<comment type="similarity">
    <text evidence="1">Belongs to the sulfotransferase 1 family.</text>
</comment>
<proteinExistence type="inferred from homology"/>
<evidence type="ECO:0000256" key="3">
    <source>
        <dbReference type="SAM" id="MobiDB-lite"/>
    </source>
</evidence>
<feature type="compositionally biased region" description="Low complexity" evidence="3">
    <location>
        <begin position="382"/>
        <end position="406"/>
    </location>
</feature>
<dbReference type="SUPFAM" id="SSF52540">
    <property type="entry name" value="P-loop containing nucleoside triphosphate hydrolases"/>
    <property type="match status" value="1"/>
</dbReference>
<feature type="region of interest" description="Disordered" evidence="3">
    <location>
        <begin position="53"/>
        <end position="91"/>
    </location>
</feature>
<sequence>MPLLSITSLATIQKCKSLRLRPTDVFICSYPKSGTTWTQQIVVSLILANNLRPQNDDQGDAGKKQYQQQQQQLQEEDGGNDKNITSSSSSSNISYNHISDLAPFYEIDAHWEPNNNSLAKRVIQNHDKLHRRIFNTHLRWEMLPKEAEQTDTTDASSSSSCYEATIMGNNHQQQSSIRPSCGKFIYIIRNLPDVCASFYHHLSNQKEGTYTGTFANFVHDWMDGTTIPFGSPLHHLLSFAEGFCDNRYYSASFTEGVAEDAPDDGLAAQQCGSKHNQFKDDDLCLHNQHQPLLLLSYENMKTNLRQEVLKIIDFLQLSNISMDVLDKELLPTFAFQYMKENSHLFQPKSVTWLNEFQFLRKGEIGDGTKMLMMETMTTTADSVSTTTTTGSATTAATTTSAANASTGRSANDEAKVEATVQVPLMVMFRDWVNREEYCQKISDLESSCGLTREAAEQFRAVVTECVDVKKM</sequence>
<reference evidence="5 6" key="1">
    <citation type="submission" date="2024-10" db="EMBL/GenBank/DDBJ databases">
        <title>Updated reference genomes for cyclostephanoid diatoms.</title>
        <authorList>
            <person name="Roberts W.R."/>
            <person name="Alverson A.J."/>
        </authorList>
    </citation>
    <scope>NUCLEOTIDE SEQUENCE [LARGE SCALE GENOMIC DNA]</scope>
    <source>
        <strain evidence="5 6">AJA232-27</strain>
    </source>
</reference>